<organism evidence="1 2">
    <name type="scientific">Chamaesiphon minutus (strain ATCC 27169 / PCC 6605)</name>
    <dbReference type="NCBI Taxonomy" id="1173020"/>
    <lineage>
        <taxon>Bacteria</taxon>
        <taxon>Bacillati</taxon>
        <taxon>Cyanobacteriota</taxon>
        <taxon>Cyanophyceae</taxon>
        <taxon>Gomontiellales</taxon>
        <taxon>Chamaesiphonaceae</taxon>
        <taxon>Chamaesiphon</taxon>
    </lineage>
</organism>
<dbReference type="Pfam" id="PF21900">
    <property type="entry name" value="DUF6920"/>
    <property type="match status" value="1"/>
</dbReference>
<protein>
    <submittedName>
        <fullName evidence="1">Uncharacterized protein</fullName>
    </submittedName>
</protein>
<dbReference type="HOGENOM" id="CLU_087930_0_0_3"/>
<dbReference type="InterPro" id="IPR054213">
    <property type="entry name" value="DUF6920"/>
</dbReference>
<dbReference type="eggNOG" id="ENOG502ZA6T">
    <property type="taxonomic scope" value="Bacteria"/>
</dbReference>
<accession>K9UC55</accession>
<dbReference type="EMBL" id="CP003600">
    <property type="protein sequence ID" value="AFY92218.1"/>
    <property type="molecule type" value="Genomic_DNA"/>
</dbReference>
<dbReference type="OrthoDB" id="9786534at2"/>
<evidence type="ECO:0000313" key="2">
    <source>
        <dbReference type="Proteomes" id="UP000010366"/>
    </source>
</evidence>
<name>K9UC55_CHAP6</name>
<gene>
    <name evidence="1" type="ORF">Cha6605_0967</name>
</gene>
<proteinExistence type="predicted"/>
<keyword evidence="2" id="KW-1185">Reference proteome</keyword>
<evidence type="ECO:0000313" key="1">
    <source>
        <dbReference type="EMBL" id="AFY92218.1"/>
    </source>
</evidence>
<dbReference type="Proteomes" id="UP000010366">
    <property type="component" value="Chromosome"/>
</dbReference>
<dbReference type="PATRIC" id="fig|1173020.3.peg.1127"/>
<reference evidence="1 2" key="1">
    <citation type="submission" date="2012-05" db="EMBL/GenBank/DDBJ databases">
        <title>Finished chromosome of genome of Chamaesiphon sp. PCC 6605.</title>
        <authorList>
            <consortium name="US DOE Joint Genome Institute"/>
            <person name="Gugger M."/>
            <person name="Coursin T."/>
            <person name="Rippka R."/>
            <person name="Tandeau De Marsac N."/>
            <person name="Huntemann M."/>
            <person name="Wei C.-L."/>
            <person name="Han J."/>
            <person name="Detter J.C."/>
            <person name="Han C."/>
            <person name="Tapia R."/>
            <person name="Chen A."/>
            <person name="Kyrpides N."/>
            <person name="Mavromatis K."/>
            <person name="Markowitz V."/>
            <person name="Szeto E."/>
            <person name="Ivanova N."/>
            <person name="Pagani I."/>
            <person name="Pati A."/>
            <person name="Goodwin L."/>
            <person name="Nordberg H.P."/>
            <person name="Cantor M.N."/>
            <person name="Hua S.X."/>
            <person name="Woyke T."/>
            <person name="Kerfeld C.A."/>
        </authorList>
    </citation>
    <scope>NUCLEOTIDE SEQUENCE [LARGE SCALE GENOMIC DNA]</scope>
    <source>
        <strain evidence="2">ATCC 27169 / PCC 6605</strain>
    </source>
</reference>
<dbReference type="AlphaFoldDB" id="K9UC55"/>
<sequence length="248" mass="27805">MTKSISLDTLWESATPTELVFSPDKLSHLPEPAKRYLEHAIAPGTKLATAVRLKMHGEIKLKKWIPFTAEQVICWERGLIWSATAWMNGLPIVGSDRLIDGVGAMQWKLLGLFPVMTASGSDITRSAFGRLQAESTWLPSVFCGDEVSWKTMDSSHLHSSFVVQNESAELDLTIDRSGQLKTIHLSRWGNPEGAESHYVDFGGILEEEGTFCGYTIPTRLRAGWYFGTNRFESEGEFFRATIDDVIYR</sequence>
<dbReference type="STRING" id="1173020.Cha6605_0967"/>
<dbReference type="RefSeq" id="WP_015158410.1">
    <property type="nucleotide sequence ID" value="NC_019697.1"/>
</dbReference>
<dbReference type="KEGG" id="cmp:Cha6605_0967"/>